<feature type="compositionally biased region" description="Basic and acidic residues" evidence="2">
    <location>
        <begin position="476"/>
        <end position="495"/>
    </location>
</feature>
<evidence type="ECO:0000256" key="1">
    <source>
        <dbReference type="SAM" id="Coils"/>
    </source>
</evidence>
<feature type="compositionally biased region" description="Basic and acidic residues" evidence="2">
    <location>
        <begin position="1557"/>
        <end position="1581"/>
    </location>
</feature>
<dbReference type="InterPro" id="IPR036859">
    <property type="entry name" value="CAP-Gly_dom_sf"/>
</dbReference>
<feature type="compositionally biased region" description="Basic and acidic residues" evidence="2">
    <location>
        <begin position="593"/>
        <end position="630"/>
    </location>
</feature>
<feature type="region of interest" description="Disordered" evidence="2">
    <location>
        <begin position="384"/>
        <end position="420"/>
    </location>
</feature>
<feature type="compositionally biased region" description="Basic and acidic residues" evidence="2">
    <location>
        <begin position="2136"/>
        <end position="2187"/>
    </location>
</feature>
<feature type="compositionally biased region" description="Basic and acidic residues" evidence="2">
    <location>
        <begin position="1142"/>
        <end position="1153"/>
    </location>
</feature>
<feature type="compositionally biased region" description="Low complexity" evidence="2">
    <location>
        <begin position="1542"/>
        <end position="1556"/>
    </location>
</feature>
<feature type="compositionally biased region" description="Polar residues" evidence="2">
    <location>
        <begin position="556"/>
        <end position="568"/>
    </location>
</feature>
<feature type="compositionally biased region" description="Basic and acidic residues" evidence="2">
    <location>
        <begin position="1196"/>
        <end position="1205"/>
    </location>
</feature>
<keyword evidence="1" id="KW-0175">Coiled coil</keyword>
<feature type="region of interest" description="Disordered" evidence="2">
    <location>
        <begin position="2371"/>
        <end position="2431"/>
    </location>
</feature>
<feature type="compositionally biased region" description="Basic and acidic residues" evidence="2">
    <location>
        <begin position="546"/>
        <end position="555"/>
    </location>
</feature>
<accession>A0A7K6YKE6</accession>
<feature type="compositionally biased region" description="Low complexity" evidence="2">
    <location>
        <begin position="709"/>
        <end position="719"/>
    </location>
</feature>
<feature type="region of interest" description="Disordered" evidence="2">
    <location>
        <begin position="673"/>
        <end position="722"/>
    </location>
</feature>
<feature type="compositionally biased region" description="Basic and acidic residues" evidence="2">
    <location>
        <begin position="1481"/>
        <end position="1505"/>
    </location>
</feature>
<protein>
    <submittedName>
        <fullName evidence="4">CE350 protein</fullName>
    </submittedName>
</protein>
<dbReference type="InterPro" id="IPR028750">
    <property type="entry name" value="CEP350/CC187"/>
</dbReference>
<reference evidence="4 5" key="1">
    <citation type="submission" date="2019-09" db="EMBL/GenBank/DDBJ databases">
        <title>Bird 10,000 Genomes (B10K) Project - Family phase.</title>
        <authorList>
            <person name="Zhang G."/>
        </authorList>
    </citation>
    <scope>NUCLEOTIDE SEQUENCE [LARGE SCALE GENOMIC DNA]</scope>
    <source>
        <strain evidence="4">OUT-0003</strain>
        <tissue evidence="4">Muscle</tissue>
    </source>
</reference>
<dbReference type="Proteomes" id="UP000536033">
    <property type="component" value="Unassembled WGS sequence"/>
</dbReference>
<feature type="compositionally biased region" description="Low complexity" evidence="2">
    <location>
        <begin position="263"/>
        <end position="273"/>
    </location>
</feature>
<feature type="coiled-coil region" evidence="1">
    <location>
        <begin position="1710"/>
        <end position="1801"/>
    </location>
</feature>
<sequence>MWSNKSNEVPLQNPRHNQNKDSTRDLTAAWATFSQTKAALRHIENKLEIAPTSTAVFDSVMDAKKPSASTSRKISRKAFSFWRDRYIEDSLVSASASRSSSQNKSSKDKSSRSPLRATTLESNVKKSNRVEFREPLASYRDTYSSPSYHSSNQLEAKQLLSGLDFSEAEGKTEITGCMIHDRDERDLHSRDFESPCSSAADETVVRYLNDRPAIDALQNSEAFLKVAIPPRLEEEKASGSRGDASSTKTPQSNTSQDSELKVSSPSATSTSSAHRLEILKRRQHDAKLEKLKERIRKQWEHSEELGGRGQHLGYAEQPVVITNMENAVIPKVRKVAAAPAAPSYRGFNPAETKIRTPDGKIWHEEEFHISRELYRDIARQLTEDSTVKEKPSERNKEKKATRPVRKVQKLTRLSSSESKQGGNYIISASSWREGQKLVKKILGPAPRIEQDRRAVSSDRTGRERAAKAGCIGRTGSDSRLDVTRKTSSRSSERSRSKVRSQNNLKKLEAALPDDNQEDHASVNKDFLPVEIRGILDDLQLDSMSTKQEKDVEKQNQKSVLPTQNARSHSPTKRKPDKIAASEEPQVISKKRHYDTDEVRQYIIRQQEERKKKQNEEKKAQKEATEQKNKRLQELYRKQKEAFTKVKNVPPPESSAAKRLQETYSKLLLEHTLLEEPPQLPTVQEAQPRPGYQPSGESDKENKAQERPPSASSSSDMSLSEPQQPLLRSDLMEPPWVQPDRLSPRVQLSHPQALLGPSGGPCSQHWSLEQMDLLSKECGAMLAGRRGHPAPVGSLTLMPQPYLHSPTAQQNLLVKPTTNQYKSKLDRIEALKATAASLSSRIESEAKKLAGAGINYGTMWNSNYEFMQENQDDGRWAKAVSPPVREENEDAFSARIQKMLGTCVSHTAFDDSLPGVGNLSEFKKLPETIRPHTAAVSLGMRSPAANRHEGILGHLSKRQTDSPGRENQAYAPNKAVIPHESSIDSISEGPLLSDGNLSEEEGGHHRQLPLKMLETLKEKDFCIRERNAFEPIKEFQKEAEKYLPLFTHTSGAHSRGPWEELAKGSPHGVINIFAKSYQFHGKVFDERSNGGSTLLRPLLRATSPPESVVSYEDDFASSQGSGTLTDKKIARDLSSNSSIQEEVPSRKSPHEPRSVELASQHSSGPRSAASSRSSASSKKRGKKERLDSSFSGSSHHFPVEEDKMLSELEWGSQQTKKSLSSSRISSKDHEQNLDTDSTLENLSGHSLMSFSDKGRSQKTPTSSPSGSQKMLQFDSVGNTAERVKSPAGSSGSTASGLKANVAFPDLSLGTSRSVAGAASASGCMRFSPAGLQHRLSAELNYLNAIEESVRQLSDVERARGISLAQQESVSLAQILKAQQQRHERDLALLKIKAEQEALESQRQLDEARQKAAQVHAESLQHLVQSRQEAVQETPCKAAAKQAETALLATDAAHQIREMAELARAQISDTVSAPAAPVTTLFDHQRQHHSEFMKQLRARTDTNRKCESGAISQGKEERGDSKQTYSPMFDSYSESSRSKVHDQSSTSSRQESPSVPSSKENEKKLSRREKITSSIEEQAHTGVDDSLPSDSILSLPDEKDSASVATEYSLKFDESMTEDEIEEKSFRSLLPSESHRRNNLEKKRGNRDDSDEEVSPEKTALSSIKELSMPFSGGQDSFSKFTMEMVRQYMKEEEMRAAHQSSLLRLREKALKEKTKAELAWLEHQKKHLRDKGEDDKMPPIRKRQRGLLLRLQQEKAEIKRLQEANKAARKERQLILKQQAEIERIRQTTMKLQEKLKSAGENKLVSVQCRSWSLPLGCAAETRSPSPISISSSETSSIMQKLKKMRSRMDEKFLTKREQKLMQRRQHAEELLEWKRRLDAEEAEIRQIEKQALAAWDKELLKTKIVKKDLGDQRTEPKETASEEESPVPSCSHLNSESSVPEDLGSLAAESVPSEIMGHEQPESPDQSTANEEMVYSEEFKSSTSPGKLSPPKSSISVSKQDSSKGSHRTGGQLRSPVKSHQISHNWSDESLSMTQSETTSDQSDIEGRIRALKDELRKRKSVVYQLKKEQKKRQKERLKAQEASLIKQLESYDEFIKKTEAELSQDLEASPTAKPQIKTPSSAAAEKPKIKAPPLHRPETAKNWKSLAESERSRASLESISEHGDAVSSRTERSVSVHTRKVADVHAEGPSGTSSILISPRSFRAGSGDSLDNVPSSSLLKDVKDINRIFHGSMNNVVKASNDEAAFSHKSEIQEDLEYIKSEEYETEGSHVKPLESSDVLLTLDKEEESSLDILPKKVLHSENEHSQKELFGLAVANLHGTEEILEQRPADKDAVTGLSTEEYSHKSAEEKGYLLSEQLFSQKEPSYLEDFERSSSRKRASVEETLPGQHYKDDFEASLLSPNGDAQSLAEHSQHTQTSRSRSTSLGSDGEISEYLSDRSFSLSGSMHSERLLELKSPTELIKNTERRDVEQEQTPTESALWAPVSITEETDSLANFNIGDRVLVSKVQPGTLRFKGLTKFAKGFWAGVELDKPEGNNNGTYDGIKYFDCKEKHGIFAPPQKISHITESIDSHLDTNKDEDSFFDDELEKQHKAEQKDRGSSKPGKEDESQSRDATENYSQDKAPADTAVSEASAGERVDEESSSKVNSIKEISVATESLAPAQSVVDYLKHAVKEEASLAPLISGFEGEISTVQLDDISDFLSEKLERQKTLGEECAEKLDDLSPGVVEKPATPLLDLLTKEKSQLEAQLRLPLREEEKSKDQLEKVSLLTDSLLRDFVKDTVNQLQQIKKVRNEKIQLSNQELCEVKEESSVPSKQVENQIPDGMNNFFLSSDLEDEREELSSPDMCPRPESPVFGASGQEELAKRLAELELSREFLSVVGDDQDWFDEDYGLSSHKVQHKQAEEPAVLPKVEPQKVPAKLCEEPLAVPHTAVEVEGMVHAAAEELWKLKELGHDLQSFSLHTDLSSSLKEQDTDTINKQVYKKVVFDLTREIFGEIFAEDPNLNQPIWMKPCRIASAYFRRVKDPNDLGEIKSFIAAEVLKLFSLRKEPNHKTDWQKMMKFGRKKRDRVDHILVQELHEEEAQWVNYDEDELCVKMQLADGIFEALIRDTVEVLNQINEKQRRLLLV</sequence>
<dbReference type="GO" id="GO:0005813">
    <property type="term" value="C:centrosome"/>
    <property type="evidence" value="ECO:0007669"/>
    <property type="project" value="InterPro"/>
</dbReference>
<evidence type="ECO:0000313" key="4">
    <source>
        <dbReference type="EMBL" id="NWX72055.1"/>
    </source>
</evidence>
<dbReference type="InterPro" id="IPR000938">
    <property type="entry name" value="CAP-Gly_domain"/>
</dbReference>
<feature type="region of interest" description="Disordered" evidence="2">
    <location>
        <begin position="1910"/>
        <end position="2046"/>
    </location>
</feature>
<name>A0A7K6YKE6_ALCTO</name>
<feature type="compositionally biased region" description="Polar residues" evidence="2">
    <location>
        <begin position="243"/>
        <end position="257"/>
    </location>
</feature>
<feature type="compositionally biased region" description="Polar residues" evidence="2">
    <location>
        <begin position="1"/>
        <end position="16"/>
    </location>
</feature>
<feature type="compositionally biased region" description="Polar residues" evidence="2">
    <location>
        <begin position="2018"/>
        <end position="2042"/>
    </location>
</feature>
<feature type="domain" description="CAP-Gly" evidence="3">
    <location>
        <begin position="2518"/>
        <end position="2560"/>
    </location>
</feature>
<feature type="compositionally biased region" description="Basic and acidic residues" evidence="2">
    <location>
        <begin position="1631"/>
        <end position="1646"/>
    </location>
</feature>
<feature type="non-terminal residue" evidence="4">
    <location>
        <position position="1"/>
    </location>
</feature>
<feature type="compositionally biased region" description="Basic and acidic residues" evidence="2">
    <location>
        <begin position="2590"/>
        <end position="2617"/>
    </location>
</feature>
<comment type="caution">
    <text evidence="4">The sequence shown here is derived from an EMBL/GenBank/DDBJ whole genome shotgun (WGS) entry which is preliminary data.</text>
</comment>
<feature type="region of interest" description="Disordered" evidence="2">
    <location>
        <begin position="1"/>
        <end position="24"/>
    </location>
</feature>
<feature type="region of interest" description="Disordered" evidence="2">
    <location>
        <begin position="1620"/>
        <end position="1667"/>
    </location>
</feature>
<feature type="region of interest" description="Disordered" evidence="2">
    <location>
        <begin position="1101"/>
        <end position="1295"/>
    </location>
</feature>
<feature type="coiled-coil region" evidence="1">
    <location>
        <begin position="1863"/>
        <end position="1890"/>
    </location>
</feature>
<feature type="compositionally biased region" description="Basic and acidic residues" evidence="2">
    <location>
        <begin position="384"/>
        <end position="400"/>
    </location>
</feature>
<dbReference type="PROSITE" id="PS00845">
    <property type="entry name" value="CAP_GLY_1"/>
    <property type="match status" value="1"/>
</dbReference>
<feature type="compositionally biased region" description="Low complexity" evidence="2">
    <location>
        <begin position="2416"/>
        <end position="2426"/>
    </location>
</feature>
<feature type="non-terminal residue" evidence="4">
    <location>
        <position position="3131"/>
    </location>
</feature>
<feature type="compositionally biased region" description="Low complexity" evidence="2">
    <location>
        <begin position="93"/>
        <end position="104"/>
    </location>
</feature>
<feature type="region of interest" description="Disordered" evidence="2">
    <location>
        <begin position="93"/>
        <end position="126"/>
    </location>
</feature>
<feature type="compositionally biased region" description="Polar residues" evidence="2">
    <location>
        <begin position="1256"/>
        <end position="1277"/>
    </location>
</feature>
<dbReference type="PROSITE" id="PS50245">
    <property type="entry name" value="CAP_GLY_2"/>
    <property type="match status" value="1"/>
</dbReference>
<dbReference type="GO" id="GO:0034453">
    <property type="term" value="P:microtubule anchoring"/>
    <property type="evidence" value="ECO:0007669"/>
    <property type="project" value="InterPro"/>
</dbReference>
<feature type="region of interest" description="Disordered" evidence="2">
    <location>
        <begin position="2104"/>
        <end position="2198"/>
    </location>
</feature>
<dbReference type="PANTHER" id="PTHR13958:SF3">
    <property type="entry name" value="CAP-GLY DOMAIN-CONTAINING PROTEIN-RELATED"/>
    <property type="match status" value="1"/>
</dbReference>
<feature type="compositionally biased region" description="Basic and acidic residues" evidence="2">
    <location>
        <begin position="449"/>
        <end position="466"/>
    </location>
</feature>
<feature type="compositionally biased region" description="Polar residues" evidence="2">
    <location>
        <begin position="1233"/>
        <end position="1248"/>
    </location>
</feature>
<evidence type="ECO:0000259" key="3">
    <source>
        <dbReference type="PROSITE" id="PS50245"/>
    </source>
</evidence>
<feature type="compositionally biased region" description="Low complexity" evidence="2">
    <location>
        <begin position="1161"/>
        <end position="1175"/>
    </location>
</feature>
<organism evidence="4 5">
    <name type="scientific">Alca torda</name>
    <name type="common">Razorbill</name>
    <dbReference type="NCBI Taxonomy" id="28689"/>
    <lineage>
        <taxon>Eukaryota</taxon>
        <taxon>Metazoa</taxon>
        <taxon>Chordata</taxon>
        <taxon>Craniata</taxon>
        <taxon>Vertebrata</taxon>
        <taxon>Euteleostomi</taxon>
        <taxon>Archelosauria</taxon>
        <taxon>Archosauria</taxon>
        <taxon>Dinosauria</taxon>
        <taxon>Saurischia</taxon>
        <taxon>Theropoda</taxon>
        <taxon>Coelurosauria</taxon>
        <taxon>Aves</taxon>
        <taxon>Neognathae</taxon>
        <taxon>Neoaves</taxon>
        <taxon>Charadriiformes</taxon>
        <taxon>Alcidae</taxon>
        <taxon>Alca</taxon>
    </lineage>
</organism>
<proteinExistence type="predicted"/>
<evidence type="ECO:0000256" key="2">
    <source>
        <dbReference type="SAM" id="MobiDB-lite"/>
    </source>
</evidence>
<dbReference type="PANTHER" id="PTHR13958">
    <property type="entry name" value="CENTROSOME-ASSOCIATED PROTEIN 350"/>
    <property type="match status" value="1"/>
</dbReference>
<feature type="compositionally biased region" description="Basic and acidic residues" evidence="2">
    <location>
        <begin position="696"/>
        <end position="705"/>
    </location>
</feature>
<dbReference type="Gene3D" id="2.30.30.190">
    <property type="entry name" value="CAP Gly-rich-like domain"/>
    <property type="match status" value="1"/>
</dbReference>
<feature type="compositionally biased region" description="Low complexity" evidence="2">
    <location>
        <begin position="1284"/>
        <end position="1295"/>
    </location>
</feature>
<evidence type="ECO:0000313" key="5">
    <source>
        <dbReference type="Proteomes" id="UP000536033"/>
    </source>
</evidence>
<dbReference type="Pfam" id="PF01302">
    <property type="entry name" value="CAP_GLY"/>
    <property type="match status" value="1"/>
</dbReference>
<gene>
    <name evidence="4" type="primary">Cep350_0</name>
    <name evidence="4" type="ORF">ALCTOR_R10932</name>
</gene>
<feature type="compositionally biased region" description="Basic and acidic residues" evidence="2">
    <location>
        <begin position="2636"/>
        <end position="2645"/>
    </location>
</feature>
<feature type="compositionally biased region" description="Low complexity" evidence="2">
    <location>
        <begin position="1582"/>
        <end position="1593"/>
    </location>
</feature>
<feature type="coiled-coil region" evidence="1">
    <location>
        <begin position="2061"/>
        <end position="2088"/>
    </location>
</feature>
<dbReference type="SMART" id="SM01052">
    <property type="entry name" value="CAP_GLY"/>
    <property type="match status" value="1"/>
</dbReference>
<dbReference type="SUPFAM" id="SSF74924">
    <property type="entry name" value="Cap-Gly domain"/>
    <property type="match status" value="1"/>
</dbReference>
<dbReference type="GO" id="GO:0008017">
    <property type="term" value="F:microtubule binding"/>
    <property type="evidence" value="ECO:0007669"/>
    <property type="project" value="InterPro"/>
</dbReference>
<dbReference type="EMBL" id="VZSD01006112">
    <property type="protein sequence ID" value="NWX72055.1"/>
    <property type="molecule type" value="Genomic_DNA"/>
</dbReference>
<feature type="region of interest" description="Disordered" evidence="2">
    <location>
        <begin position="1479"/>
        <end position="1598"/>
    </location>
</feature>
<feature type="compositionally biased region" description="Polar residues" evidence="2">
    <location>
        <begin position="411"/>
        <end position="420"/>
    </location>
</feature>
<feature type="coiled-coil region" evidence="1">
    <location>
        <begin position="1371"/>
        <end position="1416"/>
    </location>
</feature>
<feature type="region of interest" description="Disordered" evidence="2">
    <location>
        <begin position="544"/>
        <end position="630"/>
    </location>
</feature>
<keyword evidence="5" id="KW-1185">Reference proteome</keyword>
<feature type="region of interest" description="Disordered" evidence="2">
    <location>
        <begin position="234"/>
        <end position="276"/>
    </location>
</feature>
<feature type="region of interest" description="Disordered" evidence="2">
    <location>
        <begin position="449"/>
        <end position="503"/>
    </location>
</feature>
<feature type="compositionally biased region" description="Basic and acidic residues" evidence="2">
    <location>
        <begin position="1910"/>
        <end position="1920"/>
    </location>
</feature>
<feature type="region of interest" description="Disordered" evidence="2">
    <location>
        <begin position="2589"/>
        <end position="2649"/>
    </location>
</feature>